<protein>
    <recommendedName>
        <fullName evidence="4">Rho-GAP domain-containing protein</fullName>
    </recommendedName>
</protein>
<evidence type="ECO:0000313" key="2">
    <source>
        <dbReference type="EMBL" id="CAL5131829.1"/>
    </source>
</evidence>
<dbReference type="Gene3D" id="1.10.555.10">
    <property type="entry name" value="Rho GTPase activation protein"/>
    <property type="match status" value="1"/>
</dbReference>
<feature type="compositionally biased region" description="Low complexity" evidence="1">
    <location>
        <begin position="140"/>
        <end position="161"/>
    </location>
</feature>
<dbReference type="SUPFAM" id="SSF48350">
    <property type="entry name" value="GTPase activation domain, GAP"/>
    <property type="match status" value="1"/>
</dbReference>
<organism evidence="2 3">
    <name type="scientific">Calicophoron daubneyi</name>
    <name type="common">Rumen fluke</name>
    <name type="synonym">Paramphistomum daubneyi</name>
    <dbReference type="NCBI Taxonomy" id="300641"/>
    <lineage>
        <taxon>Eukaryota</taxon>
        <taxon>Metazoa</taxon>
        <taxon>Spiralia</taxon>
        <taxon>Lophotrochozoa</taxon>
        <taxon>Platyhelminthes</taxon>
        <taxon>Trematoda</taxon>
        <taxon>Digenea</taxon>
        <taxon>Plagiorchiida</taxon>
        <taxon>Pronocephalata</taxon>
        <taxon>Paramphistomoidea</taxon>
        <taxon>Paramphistomidae</taxon>
        <taxon>Calicophoron</taxon>
    </lineage>
</organism>
<comment type="caution">
    <text evidence="2">The sequence shown here is derived from an EMBL/GenBank/DDBJ whole genome shotgun (WGS) entry which is preliminary data.</text>
</comment>
<gene>
    <name evidence="2" type="ORF">CDAUBV1_LOCUS4370</name>
</gene>
<feature type="region of interest" description="Disordered" evidence="1">
    <location>
        <begin position="122"/>
        <end position="161"/>
    </location>
</feature>
<evidence type="ECO:0000313" key="3">
    <source>
        <dbReference type="Proteomes" id="UP001497525"/>
    </source>
</evidence>
<sequence>MATPSSIRAQMLQRAALLINGTRNEEAWHLIGLFQRTQPVAFLNICHRIMAAYLELTHDYFDQGWPLTSRLTRYAGCSTRERRRARSRPVVDHTGGSSQKNNTENDEKRIKLNNGSQAHSLYDSGSATLTHLPGNRTVQSPLTPSSNTTLTPTSTTPSRHTLSKLKSIASKSLFKQILPSRPRTPSTNKLLCFEHFAPTKLATDRHHCPTCECSFTRSANSARSPLNSLEFNVSEGCSGYCYNEYALNNPLWAWSSLMSNSCNADSMICRCLIAYMRETPGICSTEGLFRIPGNCQRIRELWLSLRGVFQTAYFSFPQPEPDDIASVTFPQQILLEVSSLLSTYSPHDLATLLLRCLTACSHTTESTRNNSTSYGNTADEYCGVETHGGCLIPPAAGALCFLATRLQYALINEQNRPTEDWMHILCHSRQLLTYRIVLQLLLPTPERIVLLELLQLFRCVDDMSSRSRMPAECLARCTAVAVFGAPSVARKSPDHLSSTHRPDVNPLRWRIDTLTNLIKMVDQLDELPAVVYGAVRDRLRSCLGHSPVPRSTAFAQAPIRSASTCHTRAGGLQHECSLLDFTNPQLSADRHQLRLVYKTISAVESPRPPSIPIWADDTEKENKASSTVDRHVPAKSSPHRARSFADTSRSKPHPDVDVNSEPFKLWRRQKVTVNQKQCSAAGQHQGPITKIRSTCVLAHQHSPNS</sequence>
<accession>A0AAV2T3S8</accession>
<dbReference type="Proteomes" id="UP001497525">
    <property type="component" value="Unassembled WGS sequence"/>
</dbReference>
<feature type="region of interest" description="Disordered" evidence="1">
    <location>
        <begin position="611"/>
        <end position="661"/>
    </location>
</feature>
<dbReference type="InterPro" id="IPR008936">
    <property type="entry name" value="Rho_GTPase_activation_prot"/>
</dbReference>
<reference evidence="2" key="1">
    <citation type="submission" date="2024-06" db="EMBL/GenBank/DDBJ databases">
        <authorList>
            <person name="Liu X."/>
            <person name="Lenzi L."/>
            <person name="Haldenby T S."/>
            <person name="Uol C."/>
        </authorList>
    </citation>
    <scope>NUCLEOTIDE SEQUENCE</scope>
</reference>
<feature type="compositionally biased region" description="Basic and acidic residues" evidence="1">
    <location>
        <begin position="620"/>
        <end position="632"/>
    </location>
</feature>
<dbReference type="EMBL" id="CAXLJL010000109">
    <property type="protein sequence ID" value="CAL5131829.1"/>
    <property type="molecule type" value="Genomic_DNA"/>
</dbReference>
<proteinExistence type="predicted"/>
<evidence type="ECO:0008006" key="4">
    <source>
        <dbReference type="Google" id="ProtNLM"/>
    </source>
</evidence>
<feature type="region of interest" description="Disordered" evidence="1">
    <location>
        <begin position="78"/>
        <end position="106"/>
    </location>
</feature>
<evidence type="ECO:0000256" key="1">
    <source>
        <dbReference type="SAM" id="MobiDB-lite"/>
    </source>
</evidence>
<dbReference type="AlphaFoldDB" id="A0AAV2T3S8"/>
<name>A0AAV2T3S8_CALDB</name>